<sequence length="131" mass="15152">MSISNHFSQQSNGKLTPNWKKLIKLEQLPELVKESYNIPVVLFKHSVSCGLSAMVKYQLEEEWSFQVKDLSFYYLDLINYRDISNKIAEEFDILHQSPQIVVLHKGQPVANTSHYAIGVSWLKEQLSVLNE</sequence>
<dbReference type="AlphaFoldDB" id="A1ZPB2"/>
<dbReference type="SUPFAM" id="SSF52833">
    <property type="entry name" value="Thioredoxin-like"/>
    <property type="match status" value="1"/>
</dbReference>
<dbReference type="NCBIfam" id="TIGR04019">
    <property type="entry name" value="B_thiol_YtxJ"/>
    <property type="match status" value="1"/>
</dbReference>
<dbReference type="RefSeq" id="WP_002698943.1">
    <property type="nucleotide sequence ID" value="NZ_AAWS01000020.1"/>
</dbReference>
<accession>A1ZPB2</accession>
<reference evidence="1 2" key="1">
    <citation type="submission" date="2007-01" db="EMBL/GenBank/DDBJ databases">
        <authorList>
            <person name="Haygood M."/>
            <person name="Podell S."/>
            <person name="Anderson C."/>
            <person name="Hopkinson B."/>
            <person name="Roe K."/>
            <person name="Barbeau K."/>
            <person name="Gaasterland T."/>
            <person name="Ferriera S."/>
            <person name="Johnson J."/>
            <person name="Kravitz S."/>
            <person name="Beeson K."/>
            <person name="Sutton G."/>
            <person name="Rogers Y.-H."/>
            <person name="Friedman R."/>
            <person name="Frazier M."/>
            <person name="Venter J.C."/>
        </authorList>
    </citation>
    <scope>NUCLEOTIDE SEQUENCE [LARGE SCALE GENOMIC DNA]</scope>
    <source>
        <strain evidence="1 2">ATCC 23134</strain>
    </source>
</reference>
<dbReference type="EMBL" id="AAWS01000020">
    <property type="protein sequence ID" value="EAY27904.1"/>
    <property type="molecule type" value="Genomic_DNA"/>
</dbReference>
<name>A1ZPB2_MICM2</name>
<gene>
    <name evidence="1" type="ORF">M23134_00345</name>
</gene>
<dbReference type="Pfam" id="PF11009">
    <property type="entry name" value="BrxC"/>
    <property type="match status" value="1"/>
</dbReference>
<evidence type="ECO:0000313" key="1">
    <source>
        <dbReference type="EMBL" id="EAY27904.1"/>
    </source>
</evidence>
<dbReference type="OrthoDB" id="677051at2"/>
<dbReference type="Gene3D" id="3.40.30.10">
    <property type="entry name" value="Glutaredoxin"/>
    <property type="match status" value="1"/>
</dbReference>
<organism evidence="1 2">
    <name type="scientific">Microscilla marina ATCC 23134</name>
    <dbReference type="NCBI Taxonomy" id="313606"/>
    <lineage>
        <taxon>Bacteria</taxon>
        <taxon>Pseudomonadati</taxon>
        <taxon>Bacteroidota</taxon>
        <taxon>Cytophagia</taxon>
        <taxon>Cytophagales</taxon>
        <taxon>Microscillaceae</taxon>
        <taxon>Microscilla</taxon>
    </lineage>
</organism>
<proteinExistence type="predicted"/>
<dbReference type="Proteomes" id="UP000004095">
    <property type="component" value="Unassembled WGS sequence"/>
</dbReference>
<dbReference type="eggNOG" id="COG3118">
    <property type="taxonomic scope" value="Bacteria"/>
</dbReference>
<dbReference type="InterPro" id="IPR036249">
    <property type="entry name" value="Thioredoxin-like_sf"/>
</dbReference>
<comment type="caution">
    <text evidence="1">The sequence shown here is derived from an EMBL/GenBank/DDBJ whole genome shotgun (WGS) entry which is preliminary data.</text>
</comment>
<protein>
    <submittedName>
        <fullName evidence="1">Hypothetical Cytosolic Protein</fullName>
    </submittedName>
</protein>
<evidence type="ECO:0000313" key="2">
    <source>
        <dbReference type="Proteomes" id="UP000004095"/>
    </source>
</evidence>
<dbReference type="InterPro" id="IPR022551">
    <property type="entry name" value="BrxC"/>
</dbReference>
<keyword evidence="2" id="KW-1185">Reference proteome</keyword>